<dbReference type="Pfam" id="PF13639">
    <property type="entry name" value="zf-RING_2"/>
    <property type="match status" value="1"/>
</dbReference>
<dbReference type="InterPro" id="IPR013083">
    <property type="entry name" value="Znf_RING/FYVE/PHD"/>
</dbReference>
<dbReference type="AlphaFoldDB" id="A0A9E7FE66"/>
<dbReference type="Gene3D" id="3.30.40.10">
    <property type="entry name" value="Zinc/RING finger domain, C3HC4 (zinc finger)"/>
    <property type="match status" value="1"/>
</dbReference>
<dbReference type="PROSITE" id="PS50089">
    <property type="entry name" value="ZF_RING_2"/>
    <property type="match status" value="1"/>
</dbReference>
<dbReference type="InterPro" id="IPR001841">
    <property type="entry name" value="Znf_RING"/>
</dbReference>
<dbReference type="Proteomes" id="UP001055439">
    <property type="component" value="Chromosome 3"/>
</dbReference>
<protein>
    <submittedName>
        <fullName evidence="3">Zinc finger, C3HC4 type (RING finger)</fullName>
    </submittedName>
</protein>
<sequence length="124" mass="13810">MEERRQIDPLTYPPGQVRIEKGKGCDDRGGPAAGCGLCAICLEKIALQDMALVKGCEHAYCATCSLRRASYSEKPSCPRCKHPFEFLNILRSLDGSIHDCMFEESVCLLLRRSWFVPTTVGSLR</sequence>
<dbReference type="SMART" id="SM00184">
    <property type="entry name" value="RING"/>
    <property type="match status" value="1"/>
</dbReference>
<accession>A0A9E7FE66</accession>
<dbReference type="EMBL" id="CP097505">
    <property type="protein sequence ID" value="URD92547.1"/>
    <property type="molecule type" value="Genomic_DNA"/>
</dbReference>
<keyword evidence="1" id="KW-0479">Metal-binding</keyword>
<organism evidence="3 4">
    <name type="scientific">Musa troglodytarum</name>
    <name type="common">fe'i banana</name>
    <dbReference type="NCBI Taxonomy" id="320322"/>
    <lineage>
        <taxon>Eukaryota</taxon>
        <taxon>Viridiplantae</taxon>
        <taxon>Streptophyta</taxon>
        <taxon>Embryophyta</taxon>
        <taxon>Tracheophyta</taxon>
        <taxon>Spermatophyta</taxon>
        <taxon>Magnoliopsida</taxon>
        <taxon>Liliopsida</taxon>
        <taxon>Zingiberales</taxon>
        <taxon>Musaceae</taxon>
        <taxon>Musa</taxon>
    </lineage>
</organism>
<keyword evidence="1" id="KW-0862">Zinc</keyword>
<dbReference type="SUPFAM" id="SSF57850">
    <property type="entry name" value="RING/U-box"/>
    <property type="match status" value="1"/>
</dbReference>
<gene>
    <name evidence="3" type="ORF">MUK42_00837</name>
</gene>
<name>A0A9E7FE66_9LILI</name>
<reference evidence="3" key="1">
    <citation type="submission" date="2022-05" db="EMBL/GenBank/DDBJ databases">
        <title>The Musa troglodytarum L. genome provides insights into the mechanism of non-climacteric behaviour and enrichment of carotenoids.</title>
        <authorList>
            <person name="Wang J."/>
        </authorList>
    </citation>
    <scope>NUCLEOTIDE SEQUENCE</scope>
    <source>
        <tissue evidence="3">Leaf</tissue>
    </source>
</reference>
<evidence type="ECO:0000313" key="3">
    <source>
        <dbReference type="EMBL" id="URD92547.1"/>
    </source>
</evidence>
<dbReference type="OrthoDB" id="1935339at2759"/>
<evidence type="ECO:0000256" key="1">
    <source>
        <dbReference type="PROSITE-ProRule" id="PRU00175"/>
    </source>
</evidence>
<dbReference type="PANTHER" id="PTHR47361:SF4">
    <property type="entry name" value="RING_U-BOX SUPERFAMILY PROTEIN"/>
    <property type="match status" value="1"/>
</dbReference>
<dbReference type="PANTHER" id="PTHR47361">
    <property type="entry name" value="RING/U-BOX SUPERFAMILY PROTEIN"/>
    <property type="match status" value="1"/>
</dbReference>
<keyword evidence="4" id="KW-1185">Reference proteome</keyword>
<keyword evidence="1" id="KW-0863">Zinc-finger</keyword>
<evidence type="ECO:0000259" key="2">
    <source>
        <dbReference type="PROSITE" id="PS50089"/>
    </source>
</evidence>
<dbReference type="GO" id="GO:0008270">
    <property type="term" value="F:zinc ion binding"/>
    <property type="evidence" value="ECO:0007669"/>
    <property type="project" value="UniProtKB-KW"/>
</dbReference>
<feature type="domain" description="RING-type" evidence="2">
    <location>
        <begin position="38"/>
        <end position="81"/>
    </location>
</feature>
<proteinExistence type="predicted"/>
<evidence type="ECO:0000313" key="4">
    <source>
        <dbReference type="Proteomes" id="UP001055439"/>
    </source>
</evidence>